<keyword evidence="3" id="KW-0732">Signal</keyword>
<feature type="compositionally biased region" description="Polar residues" evidence="1">
    <location>
        <begin position="29"/>
        <end position="45"/>
    </location>
</feature>
<sequence length="112" mass="12271">MPRRIAFLLLSLLQKPLPNVASSSKKHSTFGSGRNVDTSSTNKQGDPSYPVPSSILMHSQLAPIVLLAFYGVCTYFTLVCGSQRRETAAPVVTLEEAFFLRKGLPFDVVKLD</sequence>
<protein>
    <submittedName>
        <fullName evidence="5">Uncharacterized protein</fullName>
    </submittedName>
</protein>
<keyword evidence="2" id="KW-0472">Membrane</keyword>
<evidence type="ECO:0000256" key="3">
    <source>
        <dbReference type="SAM" id="SignalP"/>
    </source>
</evidence>
<evidence type="ECO:0000256" key="1">
    <source>
        <dbReference type="SAM" id="MobiDB-lite"/>
    </source>
</evidence>
<dbReference type="EMBL" id="HBKQ01029665">
    <property type="protein sequence ID" value="CAE2248820.1"/>
    <property type="molecule type" value="Transcribed_RNA"/>
</dbReference>
<proteinExistence type="predicted"/>
<evidence type="ECO:0000313" key="4">
    <source>
        <dbReference type="EMBL" id="CAE2248819.1"/>
    </source>
</evidence>
<accession>A0A6U6FQQ3</accession>
<feature type="transmembrane region" description="Helical" evidence="2">
    <location>
        <begin position="61"/>
        <end position="80"/>
    </location>
</feature>
<keyword evidence="2" id="KW-1133">Transmembrane helix</keyword>
<feature type="signal peptide" evidence="3">
    <location>
        <begin position="1"/>
        <end position="21"/>
    </location>
</feature>
<dbReference type="EMBL" id="HBKQ01029664">
    <property type="protein sequence ID" value="CAE2248819.1"/>
    <property type="molecule type" value="Transcribed_RNA"/>
</dbReference>
<reference evidence="5" key="1">
    <citation type="submission" date="2021-01" db="EMBL/GenBank/DDBJ databases">
        <authorList>
            <person name="Corre E."/>
            <person name="Pelletier E."/>
            <person name="Niang G."/>
            <person name="Scheremetjew M."/>
            <person name="Finn R."/>
            <person name="Kale V."/>
            <person name="Holt S."/>
            <person name="Cochrane G."/>
            <person name="Meng A."/>
            <person name="Brown T."/>
            <person name="Cohen L."/>
        </authorList>
    </citation>
    <scope>NUCLEOTIDE SEQUENCE</scope>
    <source>
        <strain evidence="5">Isolate 1302-5</strain>
    </source>
</reference>
<evidence type="ECO:0000256" key="2">
    <source>
        <dbReference type="SAM" id="Phobius"/>
    </source>
</evidence>
<feature type="region of interest" description="Disordered" evidence="1">
    <location>
        <begin position="19"/>
        <end position="47"/>
    </location>
</feature>
<feature type="chain" id="PRO_5035677331" evidence="3">
    <location>
        <begin position="22"/>
        <end position="112"/>
    </location>
</feature>
<organism evidence="5">
    <name type="scientific">Odontella aurita</name>
    <dbReference type="NCBI Taxonomy" id="265563"/>
    <lineage>
        <taxon>Eukaryota</taxon>
        <taxon>Sar</taxon>
        <taxon>Stramenopiles</taxon>
        <taxon>Ochrophyta</taxon>
        <taxon>Bacillariophyta</taxon>
        <taxon>Mediophyceae</taxon>
        <taxon>Biddulphiophycidae</taxon>
        <taxon>Eupodiscales</taxon>
        <taxon>Odontellaceae</taxon>
        <taxon>Odontella</taxon>
    </lineage>
</organism>
<name>A0A6U6FQQ3_9STRA</name>
<keyword evidence="2" id="KW-0812">Transmembrane</keyword>
<dbReference type="AlphaFoldDB" id="A0A6U6FQQ3"/>
<evidence type="ECO:0000313" key="5">
    <source>
        <dbReference type="EMBL" id="CAE2248820.1"/>
    </source>
</evidence>
<gene>
    <name evidence="4" type="ORF">OAUR00152_LOCUS20204</name>
    <name evidence="5" type="ORF">OAUR00152_LOCUS20205</name>
</gene>